<dbReference type="InterPro" id="IPR028978">
    <property type="entry name" value="Chorismate_lyase_/UTRA_dom_sf"/>
</dbReference>
<dbReference type="SMART" id="SM00866">
    <property type="entry name" value="UTRA"/>
    <property type="match status" value="1"/>
</dbReference>
<name>A0ABY4AJF4_9BURK</name>
<accession>A0ABY4AJF4</accession>
<protein>
    <submittedName>
        <fullName evidence="5">GntR family transcriptional regulator</fullName>
    </submittedName>
</protein>
<dbReference type="CDD" id="cd07377">
    <property type="entry name" value="WHTH_GntR"/>
    <property type="match status" value="1"/>
</dbReference>
<keyword evidence="6" id="KW-1185">Reference proteome</keyword>
<dbReference type="PANTHER" id="PTHR44846">
    <property type="entry name" value="MANNOSYL-D-GLYCERATE TRANSPORT/METABOLISM SYSTEM REPRESSOR MNGR-RELATED"/>
    <property type="match status" value="1"/>
</dbReference>
<keyword evidence="1" id="KW-0805">Transcription regulation</keyword>
<proteinExistence type="predicted"/>
<dbReference type="PROSITE" id="PS50949">
    <property type="entry name" value="HTH_GNTR"/>
    <property type="match status" value="1"/>
</dbReference>
<dbReference type="RefSeq" id="WP_243478818.1">
    <property type="nucleotide sequence ID" value="NZ_CP063982.1"/>
</dbReference>
<evidence type="ECO:0000256" key="1">
    <source>
        <dbReference type="ARBA" id="ARBA00023015"/>
    </source>
</evidence>
<reference evidence="5 6" key="1">
    <citation type="submission" date="2020-11" db="EMBL/GenBank/DDBJ databases">
        <title>Algicoccus daihaiensis sp.nov., isolated from Daihai Lake in Inner Mongolia.</title>
        <authorList>
            <person name="Kai J."/>
        </authorList>
    </citation>
    <scope>NUCLEOTIDE SEQUENCE [LARGE SCALE GENOMIC DNA]</scope>
    <source>
        <strain evidence="6">f23</strain>
    </source>
</reference>
<dbReference type="InterPro" id="IPR000524">
    <property type="entry name" value="Tscrpt_reg_HTH_GntR"/>
</dbReference>
<dbReference type="SMART" id="SM00345">
    <property type="entry name" value="HTH_GNTR"/>
    <property type="match status" value="1"/>
</dbReference>
<keyword evidence="2" id="KW-0238">DNA-binding</keyword>
<dbReference type="PRINTS" id="PR00035">
    <property type="entry name" value="HTHGNTR"/>
</dbReference>
<evidence type="ECO:0000313" key="5">
    <source>
        <dbReference type="EMBL" id="UOD50417.1"/>
    </source>
</evidence>
<dbReference type="Pfam" id="PF00392">
    <property type="entry name" value="GntR"/>
    <property type="match status" value="1"/>
</dbReference>
<evidence type="ECO:0000256" key="3">
    <source>
        <dbReference type="ARBA" id="ARBA00023163"/>
    </source>
</evidence>
<sequence length="272" mass="30816">MRRGKQRLTPDVKNDWRKFRVDNSLAQPLYHQIFNHLRDRILDGTFERGSVFPSEHQLEQSLQVSRVTIRRALQELAARGLIQRQQGKVSTVTAYKPQTSVVATVEGLVENNRRMGLETSVQLLASEYVPASAEIAAKLQIKPAQKVLWTVRVRYLGEVPFSYAVTYIPQSVAKKIDVKRMSSKALLTLLEEAGFRIGRAQQLISAVPANREVAKSLHVEHNTALLLSERLVFDVHDKPVEFISVQYRPDVYHYGIDLVRTQSADGTVWASS</sequence>
<dbReference type="Gene3D" id="1.10.10.10">
    <property type="entry name" value="Winged helix-like DNA-binding domain superfamily/Winged helix DNA-binding domain"/>
    <property type="match status" value="1"/>
</dbReference>
<dbReference type="SUPFAM" id="SSF64288">
    <property type="entry name" value="Chorismate lyase-like"/>
    <property type="match status" value="1"/>
</dbReference>
<dbReference type="InterPro" id="IPR036388">
    <property type="entry name" value="WH-like_DNA-bd_sf"/>
</dbReference>
<gene>
    <name evidence="5" type="ORF">DHf2319_00260</name>
</gene>
<keyword evidence="3" id="KW-0804">Transcription</keyword>
<dbReference type="InterPro" id="IPR011663">
    <property type="entry name" value="UTRA"/>
</dbReference>
<dbReference type="InterPro" id="IPR050679">
    <property type="entry name" value="Bact_HTH_transcr_reg"/>
</dbReference>
<dbReference type="Pfam" id="PF07702">
    <property type="entry name" value="UTRA"/>
    <property type="match status" value="1"/>
</dbReference>
<dbReference type="PANTHER" id="PTHR44846:SF1">
    <property type="entry name" value="MANNOSYL-D-GLYCERATE TRANSPORT_METABOLISM SYSTEM REPRESSOR MNGR-RELATED"/>
    <property type="match status" value="1"/>
</dbReference>
<dbReference type="Proteomes" id="UP000831607">
    <property type="component" value="Chromosome"/>
</dbReference>
<evidence type="ECO:0000256" key="2">
    <source>
        <dbReference type="ARBA" id="ARBA00023125"/>
    </source>
</evidence>
<evidence type="ECO:0000313" key="6">
    <source>
        <dbReference type="Proteomes" id="UP000831607"/>
    </source>
</evidence>
<dbReference type="SUPFAM" id="SSF46785">
    <property type="entry name" value="Winged helix' DNA-binding domain"/>
    <property type="match status" value="1"/>
</dbReference>
<feature type="domain" description="HTH gntR-type" evidence="4">
    <location>
        <begin position="27"/>
        <end position="95"/>
    </location>
</feature>
<dbReference type="Gene3D" id="3.40.1410.10">
    <property type="entry name" value="Chorismate lyase-like"/>
    <property type="match status" value="1"/>
</dbReference>
<organism evidence="5 6">
    <name type="scientific">Orrella daihaiensis</name>
    <dbReference type="NCBI Taxonomy" id="2782176"/>
    <lineage>
        <taxon>Bacteria</taxon>
        <taxon>Pseudomonadati</taxon>
        <taxon>Pseudomonadota</taxon>
        <taxon>Betaproteobacteria</taxon>
        <taxon>Burkholderiales</taxon>
        <taxon>Alcaligenaceae</taxon>
        <taxon>Orrella</taxon>
    </lineage>
</organism>
<dbReference type="InterPro" id="IPR036390">
    <property type="entry name" value="WH_DNA-bd_sf"/>
</dbReference>
<dbReference type="EMBL" id="CP063982">
    <property type="protein sequence ID" value="UOD50417.1"/>
    <property type="molecule type" value="Genomic_DNA"/>
</dbReference>
<evidence type="ECO:0000259" key="4">
    <source>
        <dbReference type="PROSITE" id="PS50949"/>
    </source>
</evidence>